<dbReference type="SUPFAM" id="SSF48264">
    <property type="entry name" value="Cytochrome P450"/>
    <property type="match status" value="1"/>
</dbReference>
<dbReference type="GO" id="GO:0005506">
    <property type="term" value="F:iron ion binding"/>
    <property type="evidence" value="ECO:0007669"/>
    <property type="project" value="InterPro"/>
</dbReference>
<dbReference type="PRINTS" id="PR00465">
    <property type="entry name" value="EP450IV"/>
</dbReference>
<keyword evidence="6" id="KW-0472">Membrane</keyword>
<proteinExistence type="inferred from homology"/>
<evidence type="ECO:0000256" key="5">
    <source>
        <dbReference type="ARBA" id="ARBA00022723"/>
    </source>
</evidence>
<evidence type="ECO:0000256" key="1">
    <source>
        <dbReference type="ARBA" id="ARBA00001971"/>
    </source>
</evidence>
<dbReference type="InterPro" id="IPR017972">
    <property type="entry name" value="Cyt_P450_CS"/>
</dbReference>
<evidence type="ECO:0000313" key="11">
    <source>
        <dbReference type="EMBL" id="KYP44528.1"/>
    </source>
</evidence>
<feature type="binding site" description="axial binding residue" evidence="9">
    <location>
        <position position="433"/>
    </location>
    <ligand>
        <name>heme</name>
        <dbReference type="ChEBI" id="CHEBI:30413"/>
    </ligand>
    <ligandPart>
        <name>Fe</name>
        <dbReference type="ChEBI" id="CHEBI:18248"/>
    </ligandPart>
</feature>
<reference evidence="11" key="1">
    <citation type="journal article" date="2012" name="Nat. Biotechnol.">
        <title>Draft genome sequence of pigeonpea (Cajanus cajan), an orphan legume crop of resource-poor farmers.</title>
        <authorList>
            <person name="Varshney R.K."/>
            <person name="Chen W."/>
            <person name="Li Y."/>
            <person name="Bharti A.K."/>
            <person name="Saxena R.K."/>
            <person name="Schlueter J.A."/>
            <person name="Donoghue M.T."/>
            <person name="Azam S."/>
            <person name="Fan G."/>
            <person name="Whaley A.M."/>
            <person name="Farmer A.D."/>
            <person name="Sheridan J."/>
            <person name="Iwata A."/>
            <person name="Tuteja R."/>
            <person name="Penmetsa R.V."/>
            <person name="Wu W."/>
            <person name="Upadhyaya H.D."/>
            <person name="Yang S.P."/>
            <person name="Shah T."/>
            <person name="Saxena K.B."/>
            <person name="Michael T."/>
            <person name="McCombie W.R."/>
            <person name="Yang B."/>
            <person name="Zhang G."/>
            <person name="Yang H."/>
            <person name="Wang J."/>
            <person name="Spillane C."/>
            <person name="Cook D.R."/>
            <person name="May G.D."/>
            <person name="Xu X."/>
            <person name="Jackson S.A."/>
        </authorList>
    </citation>
    <scope>NUCLEOTIDE SEQUENCE [LARGE SCALE GENOMIC DNA]</scope>
</reference>
<dbReference type="InterPro" id="IPR036396">
    <property type="entry name" value="Cyt_P450_sf"/>
</dbReference>
<dbReference type="PANTHER" id="PTHR24286">
    <property type="entry name" value="CYTOCHROME P450 26"/>
    <property type="match status" value="1"/>
</dbReference>
<dbReference type="GO" id="GO:0016020">
    <property type="term" value="C:membrane"/>
    <property type="evidence" value="ECO:0007669"/>
    <property type="project" value="UniProtKB-SubCell"/>
</dbReference>
<dbReference type="STRING" id="3821.A0A151RPP3"/>
<evidence type="ECO:0000313" key="12">
    <source>
        <dbReference type="Proteomes" id="UP000075243"/>
    </source>
</evidence>
<dbReference type="Gene3D" id="1.10.630.10">
    <property type="entry name" value="Cytochrome P450"/>
    <property type="match status" value="1"/>
</dbReference>
<evidence type="ECO:0000256" key="8">
    <source>
        <dbReference type="ARBA" id="ARBA00023004"/>
    </source>
</evidence>
<feature type="non-terminal residue" evidence="11">
    <location>
        <position position="1"/>
    </location>
</feature>
<evidence type="ECO:0000256" key="2">
    <source>
        <dbReference type="ARBA" id="ARBA00004167"/>
    </source>
</evidence>
<keyword evidence="4" id="KW-0812">Transmembrane</keyword>
<dbReference type="Pfam" id="PF00067">
    <property type="entry name" value="p450"/>
    <property type="match status" value="1"/>
</dbReference>
<keyword evidence="7 10" id="KW-0560">Oxidoreductase</keyword>
<dbReference type="AlphaFoldDB" id="A0A151RPP3"/>
<dbReference type="CDD" id="cd11043">
    <property type="entry name" value="CYP90-like"/>
    <property type="match status" value="1"/>
</dbReference>
<comment type="subcellular location">
    <subcellularLocation>
        <location evidence="2">Membrane</location>
        <topology evidence="2">Single-pass membrane protein</topology>
    </subcellularLocation>
</comment>
<dbReference type="FunFam" id="1.10.630.10:FF:000022">
    <property type="entry name" value="Taxadiene 5-alpha hydroxylase"/>
    <property type="match status" value="1"/>
</dbReference>
<dbReference type="GO" id="GO:0016705">
    <property type="term" value="F:oxidoreductase activity, acting on paired donors, with incorporation or reduction of molecular oxygen"/>
    <property type="evidence" value="ECO:0007669"/>
    <property type="project" value="InterPro"/>
</dbReference>
<name>A0A151RPP3_CAJCA</name>
<evidence type="ECO:0000256" key="4">
    <source>
        <dbReference type="ARBA" id="ARBA00022692"/>
    </source>
</evidence>
<keyword evidence="5 9" id="KW-0479">Metal-binding</keyword>
<gene>
    <name evidence="11" type="ORF">KK1_033986</name>
</gene>
<evidence type="ECO:0000256" key="7">
    <source>
        <dbReference type="ARBA" id="ARBA00023002"/>
    </source>
</evidence>
<dbReference type="PANTHER" id="PTHR24286:SF256">
    <property type="entry name" value="CYTOCHROME P450 FAMILY PROTEIN"/>
    <property type="match status" value="1"/>
</dbReference>
<protein>
    <submittedName>
        <fullName evidence="11">Taxadiene 5-alpha hydroxylase</fullName>
    </submittedName>
</protein>
<accession>A0A151RPP3</accession>
<keyword evidence="8 9" id="KW-0408">Iron</keyword>
<dbReference type="InterPro" id="IPR001128">
    <property type="entry name" value="Cyt_P450"/>
</dbReference>
<keyword evidence="12" id="KW-1185">Reference proteome</keyword>
<dbReference type="OMA" id="AYGTHMK"/>
<dbReference type="PROSITE" id="PS00086">
    <property type="entry name" value="CYTOCHROME_P450"/>
    <property type="match status" value="1"/>
</dbReference>
<keyword evidence="9 10" id="KW-0349">Heme</keyword>
<keyword evidence="6" id="KW-1133">Transmembrane helix</keyword>
<dbReference type="InterPro" id="IPR002403">
    <property type="entry name" value="Cyt_P450_E_grp-IV"/>
</dbReference>
<dbReference type="Gramene" id="C.cajan_32037.t">
    <property type="protein sequence ID" value="C.cajan_32037.t"/>
    <property type="gene ID" value="C.cajan_32037"/>
</dbReference>
<comment type="similarity">
    <text evidence="3 10">Belongs to the cytochrome P450 family.</text>
</comment>
<dbReference type="Proteomes" id="UP000075243">
    <property type="component" value="Unassembled WGS sequence"/>
</dbReference>
<dbReference type="EMBL" id="KQ483623">
    <property type="protein sequence ID" value="KYP44528.1"/>
    <property type="molecule type" value="Genomic_DNA"/>
</dbReference>
<sequence length="488" mass="56063">VKAKKSMVVGIPFLVLFASTLSLAFLLSKWLSKSQTKNVPKGSLGYPIIGETLSFLKAQRQDKGSDWLEERISKYGPVFKTSLMGSPTVFVIGQAGNKFVLGSPQDVLSAKKPLTLQKILGRQSLVELTGPRYKLVKGEMIKFLKPECLQNYVKKMDELVSATLLREFRENEAMGVVVFMKKLSYDIACNILFDIKDEYTREALFEDFTLAFKAIHSLPINFPGTTFWKGQRARARIVDRMLPIMNRRREELSKGVLSSTNDMLSCLLALRDENHQPLADDLITDNFIFLFVASHDTSATLMSLMIWKLSRDPEVYNKVLEEQMEIIKQREGKEERLTWAELQKMKYTWRVAQELMRMIPPLFGSFRKALKDTNYEGYDIPKGWQVYWAAYGTHMKDDIFEDPHKFDPSRFENPPKPIPPFSYLPFGAGIHYCIGNEFARIETLTTIHNFVKLYEWSQVSPEEAITRQPMPYPSMGLPIKIKPRCSMS</sequence>
<dbReference type="GO" id="GO:0020037">
    <property type="term" value="F:heme binding"/>
    <property type="evidence" value="ECO:0007669"/>
    <property type="project" value="InterPro"/>
</dbReference>
<evidence type="ECO:0000256" key="9">
    <source>
        <dbReference type="PIRSR" id="PIRSR602403-1"/>
    </source>
</evidence>
<dbReference type="PRINTS" id="PR00385">
    <property type="entry name" value="P450"/>
</dbReference>
<organism evidence="11 12">
    <name type="scientific">Cajanus cajan</name>
    <name type="common">Pigeon pea</name>
    <name type="synonym">Cajanus indicus</name>
    <dbReference type="NCBI Taxonomy" id="3821"/>
    <lineage>
        <taxon>Eukaryota</taxon>
        <taxon>Viridiplantae</taxon>
        <taxon>Streptophyta</taxon>
        <taxon>Embryophyta</taxon>
        <taxon>Tracheophyta</taxon>
        <taxon>Spermatophyta</taxon>
        <taxon>Magnoliopsida</taxon>
        <taxon>eudicotyledons</taxon>
        <taxon>Gunneridae</taxon>
        <taxon>Pentapetalae</taxon>
        <taxon>rosids</taxon>
        <taxon>fabids</taxon>
        <taxon>Fabales</taxon>
        <taxon>Fabaceae</taxon>
        <taxon>Papilionoideae</taxon>
        <taxon>50 kb inversion clade</taxon>
        <taxon>NPAAA clade</taxon>
        <taxon>indigoferoid/millettioid clade</taxon>
        <taxon>Phaseoleae</taxon>
        <taxon>Cajanus</taxon>
    </lineage>
</organism>
<keyword evidence="10" id="KW-0503">Monooxygenase</keyword>
<evidence type="ECO:0000256" key="6">
    <source>
        <dbReference type="ARBA" id="ARBA00022989"/>
    </source>
</evidence>
<evidence type="ECO:0000256" key="10">
    <source>
        <dbReference type="RuleBase" id="RU000461"/>
    </source>
</evidence>
<dbReference type="GO" id="GO:0004497">
    <property type="term" value="F:monooxygenase activity"/>
    <property type="evidence" value="ECO:0007669"/>
    <property type="project" value="UniProtKB-KW"/>
</dbReference>
<comment type="cofactor">
    <cofactor evidence="1 9">
        <name>heme</name>
        <dbReference type="ChEBI" id="CHEBI:30413"/>
    </cofactor>
</comment>
<evidence type="ECO:0000256" key="3">
    <source>
        <dbReference type="ARBA" id="ARBA00010617"/>
    </source>
</evidence>
<dbReference type="GO" id="GO:0016125">
    <property type="term" value="P:sterol metabolic process"/>
    <property type="evidence" value="ECO:0007669"/>
    <property type="project" value="TreeGrafter"/>
</dbReference>